<sequence length="249" mass="29549">MVEIPEVKKRKNNKRRERKQKRHRDEFVWKDIIRVDDDKDPSKRRRWEDMDHVILVNIMKRLLQVEQEGIYTNYYYFSICKSWGFRLSLMLVLCLRPTTHYSKMVVGKDGLNHKLRILRLPFYEIYKMLTPSLRELELPYADAFHTGPFWSPNCYEKLEAIFFSALKLPHLVRYSKCIHTLRLYGTIGDGEAYLIAKISDIDRIHDPSVKALEWKVEEESVQGIIDQGVLSLQLPLIRETHGKGHTYGQ</sequence>
<dbReference type="Gramene" id="OMP11710">
    <property type="protein sequence ID" value="OMP11710"/>
    <property type="gene ID" value="CCACVL1_00320"/>
</dbReference>
<feature type="compositionally biased region" description="Basic residues" evidence="1">
    <location>
        <begin position="8"/>
        <end position="22"/>
    </location>
</feature>
<dbReference type="OrthoDB" id="586794at2759"/>
<dbReference type="Proteomes" id="UP000188268">
    <property type="component" value="Unassembled WGS sequence"/>
</dbReference>
<name>A0A1R3KXA4_COCAP</name>
<dbReference type="AlphaFoldDB" id="A0A1R3KXA4"/>
<evidence type="ECO:0000256" key="1">
    <source>
        <dbReference type="SAM" id="MobiDB-lite"/>
    </source>
</evidence>
<feature type="region of interest" description="Disordered" evidence="1">
    <location>
        <begin position="1"/>
        <end position="23"/>
    </location>
</feature>
<organism evidence="2 3">
    <name type="scientific">Corchorus capsularis</name>
    <name type="common">Jute</name>
    <dbReference type="NCBI Taxonomy" id="210143"/>
    <lineage>
        <taxon>Eukaryota</taxon>
        <taxon>Viridiplantae</taxon>
        <taxon>Streptophyta</taxon>
        <taxon>Embryophyta</taxon>
        <taxon>Tracheophyta</taxon>
        <taxon>Spermatophyta</taxon>
        <taxon>Magnoliopsida</taxon>
        <taxon>eudicotyledons</taxon>
        <taxon>Gunneridae</taxon>
        <taxon>Pentapetalae</taxon>
        <taxon>rosids</taxon>
        <taxon>malvids</taxon>
        <taxon>Malvales</taxon>
        <taxon>Malvaceae</taxon>
        <taxon>Grewioideae</taxon>
        <taxon>Apeibeae</taxon>
        <taxon>Corchorus</taxon>
    </lineage>
</organism>
<evidence type="ECO:0000313" key="2">
    <source>
        <dbReference type="EMBL" id="OMP11710.1"/>
    </source>
</evidence>
<protein>
    <submittedName>
        <fullName evidence="2">Uncharacterized protein</fullName>
    </submittedName>
</protein>
<reference evidence="2 3" key="1">
    <citation type="submission" date="2013-09" db="EMBL/GenBank/DDBJ databases">
        <title>Corchorus capsularis genome sequencing.</title>
        <authorList>
            <person name="Alam M."/>
            <person name="Haque M.S."/>
            <person name="Islam M.S."/>
            <person name="Emdad E.M."/>
            <person name="Islam M.M."/>
            <person name="Ahmed B."/>
            <person name="Halim A."/>
            <person name="Hossen Q.M.M."/>
            <person name="Hossain M.Z."/>
            <person name="Ahmed R."/>
            <person name="Khan M.M."/>
            <person name="Islam R."/>
            <person name="Rashid M.M."/>
            <person name="Khan S.A."/>
            <person name="Rahman M.S."/>
            <person name="Alam M."/>
        </authorList>
    </citation>
    <scope>NUCLEOTIDE SEQUENCE [LARGE SCALE GENOMIC DNA]</scope>
    <source>
        <strain evidence="3">cv. CVL-1</strain>
        <tissue evidence="2">Whole seedling</tissue>
    </source>
</reference>
<comment type="caution">
    <text evidence="2">The sequence shown here is derived from an EMBL/GenBank/DDBJ whole genome shotgun (WGS) entry which is preliminary data.</text>
</comment>
<gene>
    <name evidence="2" type="ORF">CCACVL1_00320</name>
</gene>
<accession>A0A1R3KXA4</accession>
<keyword evidence="3" id="KW-1185">Reference proteome</keyword>
<evidence type="ECO:0000313" key="3">
    <source>
        <dbReference type="Proteomes" id="UP000188268"/>
    </source>
</evidence>
<proteinExistence type="predicted"/>
<dbReference type="EMBL" id="AWWV01001003">
    <property type="protein sequence ID" value="OMP11710.1"/>
    <property type="molecule type" value="Genomic_DNA"/>
</dbReference>